<accession>A0A0K1RC97</accession>
<comment type="catalytic activity">
    <reaction evidence="12 13">
        <text>(4R,5S)-dethiobiotin + (sulfur carrier)-SH + 2 reduced [2Fe-2S]-[ferredoxin] + 2 S-adenosyl-L-methionine = (sulfur carrier)-H + biotin + 2 5'-deoxyadenosine + 2 L-methionine + 2 oxidized [2Fe-2S]-[ferredoxin]</text>
        <dbReference type="Rhea" id="RHEA:22060"/>
        <dbReference type="Rhea" id="RHEA-COMP:10000"/>
        <dbReference type="Rhea" id="RHEA-COMP:10001"/>
        <dbReference type="Rhea" id="RHEA-COMP:14737"/>
        <dbReference type="Rhea" id="RHEA-COMP:14739"/>
        <dbReference type="ChEBI" id="CHEBI:17319"/>
        <dbReference type="ChEBI" id="CHEBI:29917"/>
        <dbReference type="ChEBI" id="CHEBI:33737"/>
        <dbReference type="ChEBI" id="CHEBI:33738"/>
        <dbReference type="ChEBI" id="CHEBI:57586"/>
        <dbReference type="ChEBI" id="CHEBI:57844"/>
        <dbReference type="ChEBI" id="CHEBI:59789"/>
        <dbReference type="ChEBI" id="CHEBI:64428"/>
        <dbReference type="ChEBI" id="CHEBI:149473"/>
        <dbReference type="EC" id="2.8.1.6"/>
    </reaction>
</comment>
<evidence type="ECO:0000256" key="9">
    <source>
        <dbReference type="ARBA" id="ARBA00022756"/>
    </source>
</evidence>
<dbReference type="STRING" id="156976.AK829_07450"/>
<evidence type="ECO:0000256" key="1">
    <source>
        <dbReference type="ARBA" id="ARBA00004942"/>
    </source>
</evidence>
<keyword evidence="10 13" id="KW-0408">Iron</keyword>
<comment type="similarity">
    <text evidence="2 13">Belongs to the radical SAM superfamily. Biotin synthase family.</text>
</comment>
<comment type="pathway">
    <text evidence="1 13">Cofactor biosynthesis; biotin biosynthesis; biotin from 7,8-diaminononanoate: step 2/2.</text>
</comment>
<dbReference type="SMART" id="SM00876">
    <property type="entry name" value="BATS"/>
    <property type="match status" value="1"/>
</dbReference>
<gene>
    <name evidence="13" type="primary">bioB</name>
    <name evidence="16" type="ORF">AK829_07450</name>
</gene>
<dbReference type="SUPFAM" id="SSF102114">
    <property type="entry name" value="Radical SAM enzymes"/>
    <property type="match status" value="1"/>
</dbReference>
<dbReference type="PATRIC" id="fig|156976.3.peg.1487"/>
<dbReference type="InterPro" id="IPR006638">
    <property type="entry name" value="Elp3/MiaA/NifB-like_rSAM"/>
</dbReference>
<evidence type="ECO:0000256" key="6">
    <source>
        <dbReference type="ARBA" id="ARBA00022691"/>
    </source>
</evidence>
<dbReference type="Gene3D" id="3.20.20.70">
    <property type="entry name" value="Aldolase class I"/>
    <property type="match status" value="1"/>
</dbReference>
<dbReference type="GO" id="GO:0005506">
    <property type="term" value="F:iron ion binding"/>
    <property type="evidence" value="ECO:0007669"/>
    <property type="project" value="UniProtKB-UniRule"/>
</dbReference>
<proteinExistence type="inferred from homology"/>
<feature type="binding site" evidence="13 14">
    <location>
        <position position="81"/>
    </location>
    <ligand>
        <name>[4Fe-4S] cluster</name>
        <dbReference type="ChEBI" id="CHEBI:49883"/>
        <note>4Fe-4S-S-AdoMet</note>
    </ligand>
</feature>
<feature type="binding site" evidence="13 14">
    <location>
        <position position="84"/>
    </location>
    <ligand>
        <name>[4Fe-4S] cluster</name>
        <dbReference type="ChEBI" id="CHEBI:49883"/>
        <note>4Fe-4S-S-AdoMet</note>
    </ligand>
</feature>
<dbReference type="PROSITE" id="PS51918">
    <property type="entry name" value="RADICAL_SAM"/>
    <property type="match status" value="1"/>
</dbReference>
<comment type="subunit">
    <text evidence="13">Homodimer.</text>
</comment>
<reference evidence="16 17" key="1">
    <citation type="submission" date="2015-08" db="EMBL/GenBank/DDBJ databases">
        <authorList>
            <person name="Babu N.S."/>
            <person name="Beckwith C.J."/>
            <person name="Beseler K.G."/>
            <person name="Brison A."/>
            <person name="Carone J.V."/>
            <person name="Caskin T.P."/>
            <person name="Diamond M."/>
            <person name="Durham M.E."/>
            <person name="Foxe J.M."/>
            <person name="Go M."/>
            <person name="Henderson B.A."/>
            <person name="Jones I.B."/>
            <person name="McGettigan J.A."/>
            <person name="Micheletti S.J."/>
            <person name="Nasrallah M.E."/>
            <person name="Ortiz D."/>
            <person name="Piller C.R."/>
            <person name="Privatt S.R."/>
            <person name="Schneider S.L."/>
            <person name="Sharp S."/>
            <person name="Smith T.C."/>
            <person name="Stanton J.D."/>
            <person name="Ullery H.E."/>
            <person name="Wilson R.J."/>
            <person name="Serrano M.G."/>
            <person name="Buck G."/>
            <person name="Lee V."/>
            <person name="Wang Y."/>
            <person name="Carvalho R."/>
            <person name="Voegtly L."/>
            <person name="Shi R."/>
            <person name="Duckworth R."/>
            <person name="Johnson A."/>
            <person name="Loviza R."/>
            <person name="Walstead R."/>
            <person name="Shah Z."/>
            <person name="Kiflezghi M."/>
            <person name="Wade K."/>
            <person name="Ball S.L."/>
            <person name="Bradley K.W."/>
            <person name="Asai D.J."/>
            <person name="Bowman C.A."/>
            <person name="Russell D.A."/>
            <person name="Pope W.H."/>
            <person name="Jacobs-Sera D."/>
            <person name="Hendrix R.W."/>
            <person name="Hatfull G.F."/>
        </authorList>
    </citation>
    <scope>NUCLEOTIDE SEQUENCE [LARGE SCALE GENOMIC DNA]</scope>
    <source>
        <strain evidence="16 17">PUDD_83A45</strain>
    </source>
</reference>
<feature type="binding site" evidence="13 14">
    <location>
        <position position="282"/>
    </location>
    <ligand>
        <name>[2Fe-2S] cluster</name>
        <dbReference type="ChEBI" id="CHEBI:190135"/>
    </ligand>
</feature>
<dbReference type="SFLD" id="SFLDG01278">
    <property type="entry name" value="biotin_synthase_like"/>
    <property type="match status" value="1"/>
</dbReference>
<keyword evidence="6 13" id="KW-0949">S-adenosyl-L-methionine</keyword>
<evidence type="ECO:0000259" key="15">
    <source>
        <dbReference type="PROSITE" id="PS51918"/>
    </source>
</evidence>
<keyword evidence="5 13" id="KW-0808">Transferase</keyword>
<feature type="domain" description="Radical SAM core" evidence="15">
    <location>
        <begin position="62"/>
        <end position="287"/>
    </location>
</feature>
<dbReference type="InterPro" id="IPR058240">
    <property type="entry name" value="rSAM_sf"/>
</dbReference>
<dbReference type="GO" id="GO:0009102">
    <property type="term" value="P:biotin biosynthetic process"/>
    <property type="evidence" value="ECO:0007669"/>
    <property type="project" value="UniProtKB-UniRule"/>
</dbReference>
<evidence type="ECO:0000256" key="3">
    <source>
        <dbReference type="ARBA" id="ARBA00012236"/>
    </source>
</evidence>
<dbReference type="AlphaFoldDB" id="A0A0K1RC97"/>
<dbReference type="HAMAP" id="MF_01694">
    <property type="entry name" value="BioB"/>
    <property type="match status" value="1"/>
</dbReference>
<dbReference type="InterPro" id="IPR007197">
    <property type="entry name" value="rSAM"/>
</dbReference>
<evidence type="ECO:0000256" key="13">
    <source>
        <dbReference type="HAMAP-Rule" id="MF_01694"/>
    </source>
</evidence>
<evidence type="ECO:0000256" key="10">
    <source>
        <dbReference type="ARBA" id="ARBA00023004"/>
    </source>
</evidence>
<dbReference type="GO" id="GO:0051539">
    <property type="term" value="F:4 iron, 4 sulfur cluster binding"/>
    <property type="evidence" value="ECO:0007669"/>
    <property type="project" value="UniProtKB-KW"/>
</dbReference>
<evidence type="ECO:0000256" key="11">
    <source>
        <dbReference type="ARBA" id="ARBA00023014"/>
    </source>
</evidence>
<dbReference type="RefSeq" id="WP_052205285.1">
    <property type="nucleotide sequence ID" value="NZ_CP012342.1"/>
</dbReference>
<keyword evidence="9 13" id="KW-0093">Biotin biosynthesis</keyword>
<organism evidence="16 17">
    <name type="scientific">Corynebacterium riegelii</name>
    <dbReference type="NCBI Taxonomy" id="156976"/>
    <lineage>
        <taxon>Bacteria</taxon>
        <taxon>Bacillati</taxon>
        <taxon>Actinomycetota</taxon>
        <taxon>Actinomycetes</taxon>
        <taxon>Mycobacteriales</taxon>
        <taxon>Corynebacteriaceae</taxon>
        <taxon>Corynebacterium</taxon>
    </lineage>
</organism>
<dbReference type="Proteomes" id="UP000060016">
    <property type="component" value="Chromosome"/>
</dbReference>
<feature type="binding site" evidence="13 14">
    <location>
        <position position="152"/>
    </location>
    <ligand>
        <name>[2Fe-2S] cluster</name>
        <dbReference type="ChEBI" id="CHEBI:190135"/>
    </ligand>
</feature>
<dbReference type="SFLD" id="SFLDG01060">
    <property type="entry name" value="BATS_domain_containing"/>
    <property type="match status" value="1"/>
</dbReference>
<comment type="cofactor">
    <cofactor evidence="13 14">
        <name>[4Fe-4S] cluster</name>
        <dbReference type="ChEBI" id="CHEBI:49883"/>
    </cofactor>
    <text evidence="13 14">Binds 1 [4Fe-4S] cluster. The cluster is coordinated with 3 cysteines and an exchangeable S-adenosyl-L-methionine.</text>
</comment>
<dbReference type="KEGG" id="crie:AK829_07450"/>
<evidence type="ECO:0000256" key="4">
    <source>
        <dbReference type="ARBA" id="ARBA00022485"/>
    </source>
</evidence>
<feature type="binding site" evidence="13 14">
    <location>
        <position position="212"/>
    </location>
    <ligand>
        <name>[2Fe-2S] cluster</name>
        <dbReference type="ChEBI" id="CHEBI:190135"/>
    </ligand>
</feature>
<evidence type="ECO:0000256" key="5">
    <source>
        <dbReference type="ARBA" id="ARBA00022679"/>
    </source>
</evidence>
<dbReference type="SMART" id="SM00729">
    <property type="entry name" value="Elp3"/>
    <property type="match status" value="1"/>
</dbReference>
<dbReference type="EMBL" id="CP012342">
    <property type="protein sequence ID" value="AKV59018.1"/>
    <property type="molecule type" value="Genomic_DNA"/>
</dbReference>
<protein>
    <recommendedName>
        <fullName evidence="3 13">Biotin synthase</fullName>
        <ecNumber evidence="3 13">2.8.1.6</ecNumber>
    </recommendedName>
</protein>
<dbReference type="InterPro" id="IPR010722">
    <property type="entry name" value="BATS_dom"/>
</dbReference>
<keyword evidence="4 13" id="KW-0004">4Fe-4S</keyword>
<evidence type="ECO:0000313" key="17">
    <source>
        <dbReference type="Proteomes" id="UP000060016"/>
    </source>
</evidence>
<dbReference type="InterPro" id="IPR013785">
    <property type="entry name" value="Aldolase_TIM"/>
</dbReference>
<dbReference type="GO" id="GO:0004076">
    <property type="term" value="F:biotin synthase activity"/>
    <property type="evidence" value="ECO:0007669"/>
    <property type="project" value="UniProtKB-UniRule"/>
</dbReference>
<dbReference type="UniPathway" id="UPA00078">
    <property type="reaction ID" value="UER00162"/>
</dbReference>
<comment type="function">
    <text evidence="13">Catalyzes the conversion of dethiobiotin (DTB) to biotin by the insertion of a sulfur atom into dethiobiotin via a radical-based mechanism.</text>
</comment>
<dbReference type="InterPro" id="IPR002684">
    <property type="entry name" value="Biotin_synth/BioAB"/>
</dbReference>
<evidence type="ECO:0000256" key="14">
    <source>
        <dbReference type="PIRSR" id="PIRSR001619-1"/>
    </source>
</evidence>
<name>A0A0K1RC97_9CORY</name>
<dbReference type="Pfam" id="PF06968">
    <property type="entry name" value="BATS"/>
    <property type="match status" value="1"/>
</dbReference>
<dbReference type="NCBIfam" id="TIGR00433">
    <property type="entry name" value="bioB"/>
    <property type="match status" value="1"/>
</dbReference>
<dbReference type="PIRSF" id="PIRSF001619">
    <property type="entry name" value="Biotin_synth"/>
    <property type="match status" value="1"/>
</dbReference>
<keyword evidence="17" id="KW-1185">Reference proteome</keyword>
<dbReference type="PANTHER" id="PTHR22976">
    <property type="entry name" value="BIOTIN SYNTHASE"/>
    <property type="match status" value="1"/>
</dbReference>
<feature type="binding site" evidence="13 14">
    <location>
        <position position="77"/>
    </location>
    <ligand>
        <name>[4Fe-4S] cluster</name>
        <dbReference type="ChEBI" id="CHEBI:49883"/>
        <note>4Fe-4S-S-AdoMet</note>
    </ligand>
</feature>
<keyword evidence="7 13" id="KW-0001">2Fe-2S</keyword>
<dbReference type="GO" id="GO:0051537">
    <property type="term" value="F:2 iron, 2 sulfur cluster binding"/>
    <property type="evidence" value="ECO:0007669"/>
    <property type="project" value="UniProtKB-KW"/>
</dbReference>
<dbReference type="EC" id="2.8.1.6" evidence="3 13"/>
<evidence type="ECO:0000256" key="7">
    <source>
        <dbReference type="ARBA" id="ARBA00022714"/>
    </source>
</evidence>
<evidence type="ECO:0000256" key="8">
    <source>
        <dbReference type="ARBA" id="ARBA00022723"/>
    </source>
</evidence>
<evidence type="ECO:0000256" key="2">
    <source>
        <dbReference type="ARBA" id="ARBA00010765"/>
    </source>
</evidence>
<evidence type="ECO:0000256" key="12">
    <source>
        <dbReference type="ARBA" id="ARBA00051157"/>
    </source>
</evidence>
<dbReference type="SFLD" id="SFLDS00029">
    <property type="entry name" value="Radical_SAM"/>
    <property type="match status" value="1"/>
</dbReference>
<feature type="binding site" evidence="13 14">
    <location>
        <position position="120"/>
    </location>
    <ligand>
        <name>[2Fe-2S] cluster</name>
        <dbReference type="ChEBI" id="CHEBI:190135"/>
    </ligand>
</feature>
<dbReference type="PANTHER" id="PTHR22976:SF2">
    <property type="entry name" value="BIOTIN SYNTHASE, MITOCHONDRIAL"/>
    <property type="match status" value="1"/>
</dbReference>
<dbReference type="InterPro" id="IPR024177">
    <property type="entry name" value="Biotin_synthase"/>
</dbReference>
<keyword evidence="8 13" id="KW-0479">Metal-binding</keyword>
<comment type="cofactor">
    <cofactor evidence="14">
        <name>[2Fe-2S] cluster</name>
        <dbReference type="ChEBI" id="CHEBI:190135"/>
    </cofactor>
    <text evidence="14">Binds 1 [2Fe-2S] cluster. The cluster is coordinated with 3 cysteines and 1 arginine.</text>
</comment>
<dbReference type="CDD" id="cd01335">
    <property type="entry name" value="Radical_SAM"/>
    <property type="match status" value="1"/>
</dbReference>
<comment type="cofactor">
    <cofactor evidence="13">
        <name>[2Fe-2S] cluster</name>
        <dbReference type="ChEBI" id="CHEBI:190135"/>
    </cofactor>
    <text evidence="13">Binds 1 [2Fe-2S] cluster. The cluster is coordinated with 3 cysteines and 1 arginine.</text>
</comment>
<dbReference type="Pfam" id="PF04055">
    <property type="entry name" value="Radical_SAM"/>
    <property type="match status" value="1"/>
</dbReference>
<keyword evidence="11 13" id="KW-0411">Iron-sulfur</keyword>
<evidence type="ECO:0000313" key="16">
    <source>
        <dbReference type="EMBL" id="AKV59018.1"/>
    </source>
</evidence>
<sequence>MTATITAETETKDILDIAREKCLERGEGLNQDEILQILQIEDERLQELLDLAHQVRIKHCGVDVSLEGIISLKTGGCPEDCSFCSQSGLFESPVRAVTLNIAELVEAAKQSEKMGASEFCIVAAVKGPTDALLEQVAEAVTAIQEEVDISISASLGILTREQAQRLAQMGVTRYNHNFETARSFFPNVVTTHTWEERKNTLEYVLAEGMETCCGGIIGLGETLEQRAEFAAQLAEIRPHEVPMNFLDPRPGTPFADRPLVPQGEALRAVAAFRLAMPSTQLRFAGGTELALGDDGTEQGLLGGANAIIGGNYLTTFGRPMEKDRDAVDRVMEGGAKPGLSLNITPVGQKQNSGHGALYDTLKSL</sequence>